<evidence type="ECO:0000313" key="2">
    <source>
        <dbReference type="Proteomes" id="UP001344888"/>
    </source>
</evidence>
<keyword evidence="2" id="KW-1185">Reference proteome</keyword>
<dbReference type="EMBL" id="JARSFG010000005">
    <property type="protein sequence ID" value="MEC1177662.1"/>
    <property type="molecule type" value="Genomic_DNA"/>
</dbReference>
<gene>
    <name evidence="1" type="ORF">P9B03_04125</name>
</gene>
<name>A0AAW9NIT6_9BACL</name>
<protein>
    <recommendedName>
        <fullName evidence="3">Zinc ribbon domain-containing protein</fullName>
    </recommendedName>
</protein>
<comment type="caution">
    <text evidence="1">The sequence shown here is derived from an EMBL/GenBank/DDBJ whole genome shotgun (WGS) entry which is preliminary data.</text>
</comment>
<evidence type="ECO:0008006" key="3">
    <source>
        <dbReference type="Google" id="ProtNLM"/>
    </source>
</evidence>
<proteinExistence type="predicted"/>
<sequence length="90" mass="10599">METKVCKRCENTKINEGDNFCSHCGMNFKEPKRIYDMRPVVKELLAVLVKHEILIHSLDRVLEQLKDAALTSTRIQEIWANDDYKDYDQL</sequence>
<accession>A0AAW9NIT6</accession>
<dbReference type="Proteomes" id="UP001344888">
    <property type="component" value="Unassembled WGS sequence"/>
</dbReference>
<reference evidence="1 2" key="1">
    <citation type="submission" date="2023-03" db="EMBL/GenBank/DDBJ databases">
        <title>Bacillus Genome Sequencing.</title>
        <authorList>
            <person name="Dunlap C."/>
        </authorList>
    </citation>
    <scope>NUCLEOTIDE SEQUENCE [LARGE SCALE GENOMIC DNA]</scope>
    <source>
        <strain evidence="1 2">B-59205</strain>
    </source>
</reference>
<organism evidence="1 2">
    <name type="scientific">Metasolibacillus meyeri</name>
    <dbReference type="NCBI Taxonomy" id="1071052"/>
    <lineage>
        <taxon>Bacteria</taxon>
        <taxon>Bacillati</taxon>
        <taxon>Bacillota</taxon>
        <taxon>Bacilli</taxon>
        <taxon>Bacillales</taxon>
        <taxon>Caryophanaceae</taxon>
        <taxon>Metasolibacillus</taxon>
    </lineage>
</organism>
<evidence type="ECO:0000313" key="1">
    <source>
        <dbReference type="EMBL" id="MEC1177662.1"/>
    </source>
</evidence>
<dbReference type="RefSeq" id="WP_326122102.1">
    <property type="nucleotide sequence ID" value="NZ_JARSFG010000005.1"/>
</dbReference>
<dbReference type="AlphaFoldDB" id="A0AAW9NIT6"/>